<accession>A0A1F6G4F4</accession>
<feature type="compositionally biased region" description="Basic and acidic residues" evidence="1">
    <location>
        <begin position="26"/>
        <end position="60"/>
    </location>
</feature>
<protein>
    <submittedName>
        <fullName evidence="2">Uncharacterized protein</fullName>
    </submittedName>
</protein>
<dbReference type="AlphaFoldDB" id="A0A1F6G4F4"/>
<proteinExistence type="predicted"/>
<dbReference type="EMBL" id="MFMU01000014">
    <property type="protein sequence ID" value="OGG92990.1"/>
    <property type="molecule type" value="Genomic_DNA"/>
</dbReference>
<name>A0A1F6G4F4_9BACT</name>
<evidence type="ECO:0000313" key="2">
    <source>
        <dbReference type="EMBL" id="OGG92990.1"/>
    </source>
</evidence>
<dbReference type="Proteomes" id="UP000176867">
    <property type="component" value="Unassembled WGS sequence"/>
</dbReference>
<reference evidence="2 3" key="1">
    <citation type="journal article" date="2016" name="Nat. Commun.">
        <title>Thousands of microbial genomes shed light on interconnected biogeochemical processes in an aquifer system.</title>
        <authorList>
            <person name="Anantharaman K."/>
            <person name="Brown C.T."/>
            <person name="Hug L.A."/>
            <person name="Sharon I."/>
            <person name="Castelle C.J."/>
            <person name="Probst A.J."/>
            <person name="Thomas B.C."/>
            <person name="Singh A."/>
            <person name="Wilkins M.J."/>
            <person name="Karaoz U."/>
            <person name="Brodie E.L."/>
            <person name="Williams K.H."/>
            <person name="Hubbard S.S."/>
            <person name="Banfield J.F."/>
        </authorList>
    </citation>
    <scope>NUCLEOTIDE SEQUENCE [LARGE SCALE GENOMIC DNA]</scope>
</reference>
<comment type="caution">
    <text evidence="2">The sequence shown here is derived from an EMBL/GenBank/DDBJ whole genome shotgun (WGS) entry which is preliminary data.</text>
</comment>
<gene>
    <name evidence="2" type="ORF">A2609_02025</name>
</gene>
<feature type="compositionally biased region" description="Low complexity" evidence="1">
    <location>
        <begin position="73"/>
        <end position="84"/>
    </location>
</feature>
<feature type="region of interest" description="Disordered" evidence="1">
    <location>
        <begin position="26"/>
        <end position="92"/>
    </location>
</feature>
<sequence>MSAENPTDPKEVFNKNVENAHEEALEMNKDIDEAKVAEEKAGREAELAEQARQDTERSEQEAAALLGKMQGGSVENSVEQVEVVPWEETESDVEEMSKMMMDSNDVAKVGEEFNVAHAAFFEKRGKRAAEVARKAGYESFSQLRDAKNQSEDRRKQDVLDSLMSYTALAALYVDRNGNDVNKF</sequence>
<organism evidence="2 3">
    <name type="scientific">Candidatus Kaiserbacteria bacterium RIFOXYD1_FULL_47_14</name>
    <dbReference type="NCBI Taxonomy" id="1798533"/>
    <lineage>
        <taxon>Bacteria</taxon>
        <taxon>Candidatus Kaiseribacteriota</taxon>
    </lineage>
</organism>
<evidence type="ECO:0000256" key="1">
    <source>
        <dbReference type="SAM" id="MobiDB-lite"/>
    </source>
</evidence>
<dbReference type="STRING" id="1798533.A2609_02025"/>
<evidence type="ECO:0000313" key="3">
    <source>
        <dbReference type="Proteomes" id="UP000176867"/>
    </source>
</evidence>